<reference evidence="3" key="1">
    <citation type="submission" date="2023-03" db="EMBL/GenBank/DDBJ databases">
        <authorList>
            <person name="Steffen K."/>
            <person name="Cardenas P."/>
        </authorList>
    </citation>
    <scope>NUCLEOTIDE SEQUENCE</scope>
</reference>
<proteinExistence type="predicted"/>
<evidence type="ECO:0000313" key="3">
    <source>
        <dbReference type="EMBL" id="CAI8036333.1"/>
    </source>
</evidence>
<dbReference type="Proteomes" id="UP001174909">
    <property type="component" value="Unassembled WGS sequence"/>
</dbReference>
<protein>
    <submittedName>
        <fullName evidence="3">Uncharacterized protein</fullName>
    </submittedName>
</protein>
<dbReference type="AlphaFoldDB" id="A0AA35SVX4"/>
<name>A0AA35SVX4_GEOBA</name>
<dbReference type="InterPro" id="IPR035914">
    <property type="entry name" value="Sperma_CUB_dom_sf"/>
</dbReference>
<keyword evidence="2" id="KW-0732">Signal</keyword>
<feature type="compositionally biased region" description="Low complexity" evidence="1">
    <location>
        <begin position="230"/>
        <end position="245"/>
    </location>
</feature>
<dbReference type="Gene3D" id="2.60.120.290">
    <property type="entry name" value="Spermadhesin, CUB domain"/>
    <property type="match status" value="1"/>
</dbReference>
<organism evidence="3 4">
    <name type="scientific">Geodia barretti</name>
    <name type="common">Barrett's horny sponge</name>
    <dbReference type="NCBI Taxonomy" id="519541"/>
    <lineage>
        <taxon>Eukaryota</taxon>
        <taxon>Metazoa</taxon>
        <taxon>Porifera</taxon>
        <taxon>Demospongiae</taxon>
        <taxon>Heteroscleromorpha</taxon>
        <taxon>Tetractinellida</taxon>
        <taxon>Astrophorina</taxon>
        <taxon>Geodiidae</taxon>
        <taxon>Geodia</taxon>
    </lineage>
</organism>
<comment type="caution">
    <text evidence="3">The sequence shown here is derived from an EMBL/GenBank/DDBJ whole genome shotgun (WGS) entry which is preliminary data.</text>
</comment>
<feature type="region of interest" description="Disordered" evidence="1">
    <location>
        <begin position="230"/>
        <end position="259"/>
    </location>
</feature>
<keyword evidence="4" id="KW-1185">Reference proteome</keyword>
<gene>
    <name evidence="3" type="ORF">GBAR_LOCUS20360</name>
</gene>
<evidence type="ECO:0000256" key="1">
    <source>
        <dbReference type="SAM" id="MobiDB-lite"/>
    </source>
</evidence>
<sequence>MDNFIITAFLFFLCLAPSLQQTPRCLLSREDYLICKYQNNALMRADTNQYSVHHTRLRQSSSGYLECNVRAREQDIRTISNLGTDELRILYSPGFILGVPYDNQLRTEYRVRCSEGELAFFNVTHLNLQGVEDCRDTGGNFRCQDYLQIVRGEFGTTDNCGTTPSMDAVIELEFGDYTTVFRTSEEIQGEGFQMYTICFQPLERNLEGCFNTSEFFTGVCDVSAPTPTTTALPSVPSTLSPVSTPTPQPMTKRSAEEDEGVATRYADLFPGYPEHLVMPRDLADFHHQWNRVRRQGRGKLSSLNILFNQTVVYTDNTILIFSPESNRRPLREFKGVLVLQTFDPMGRINNYKGEFIGNFTTAGPMNILGRHAYYQLFVIDPRGLLPNEEEQQELVAMTTTLLDSVPESDDRNPFDPDQEPGDLNGIPGIRNRRQSTELTDMDVESVLAALRSEQACNPVLRAQSRATLTYYNSIDEDFVNQLRVFNITCTLTPDNTMLSCSRQSATLPGRTMCRIDDLGQFGCEPFGGPIGLSPPPNSTVTVSAINCLGQRAMEVLNVT</sequence>
<feature type="signal peptide" evidence="2">
    <location>
        <begin position="1"/>
        <end position="20"/>
    </location>
</feature>
<evidence type="ECO:0000256" key="2">
    <source>
        <dbReference type="SAM" id="SignalP"/>
    </source>
</evidence>
<feature type="region of interest" description="Disordered" evidence="1">
    <location>
        <begin position="405"/>
        <end position="430"/>
    </location>
</feature>
<dbReference type="EMBL" id="CASHTH010002861">
    <property type="protein sequence ID" value="CAI8036333.1"/>
    <property type="molecule type" value="Genomic_DNA"/>
</dbReference>
<dbReference type="SUPFAM" id="SSF49854">
    <property type="entry name" value="Spermadhesin, CUB domain"/>
    <property type="match status" value="1"/>
</dbReference>
<feature type="chain" id="PRO_5041334512" evidence="2">
    <location>
        <begin position="21"/>
        <end position="559"/>
    </location>
</feature>
<accession>A0AA35SVX4</accession>
<evidence type="ECO:0000313" key="4">
    <source>
        <dbReference type="Proteomes" id="UP001174909"/>
    </source>
</evidence>